<evidence type="ECO:0000256" key="1">
    <source>
        <dbReference type="SAM" id="MobiDB-lite"/>
    </source>
</evidence>
<accession>A0A9Q3GFF3</accession>
<reference evidence="2" key="1">
    <citation type="submission" date="2021-03" db="EMBL/GenBank/DDBJ databases">
        <title>Draft genome sequence of rust myrtle Austropuccinia psidii MF-1, a brazilian biotype.</title>
        <authorList>
            <person name="Quecine M.C."/>
            <person name="Pachon D.M.R."/>
            <person name="Bonatelli M.L."/>
            <person name="Correr F.H."/>
            <person name="Franceschini L.M."/>
            <person name="Leite T.F."/>
            <person name="Margarido G.R.A."/>
            <person name="Almeida C.A."/>
            <person name="Ferrarezi J.A."/>
            <person name="Labate C.A."/>
        </authorList>
    </citation>
    <scope>NUCLEOTIDE SEQUENCE</scope>
    <source>
        <strain evidence="2">MF-1</strain>
    </source>
</reference>
<sequence length="149" mass="16186">MTKKSKEKAQVDAYLVCDEGGTHEFASHKSPSCCGTCMCLFCFPCYAVWSCLLTKGTEFVTVNCKRIFCLKLCNPSSEEPGDEGKATCKKCGLTEREAIDLSDARAMEASRGARNTGYFSNAMLLPSAATSNQPNSNQGQIQELNKETA</sequence>
<dbReference type="Proteomes" id="UP000765509">
    <property type="component" value="Unassembled WGS sequence"/>
</dbReference>
<feature type="region of interest" description="Disordered" evidence="1">
    <location>
        <begin position="127"/>
        <end position="149"/>
    </location>
</feature>
<organism evidence="2 3">
    <name type="scientific">Austropuccinia psidii MF-1</name>
    <dbReference type="NCBI Taxonomy" id="1389203"/>
    <lineage>
        <taxon>Eukaryota</taxon>
        <taxon>Fungi</taxon>
        <taxon>Dikarya</taxon>
        <taxon>Basidiomycota</taxon>
        <taxon>Pucciniomycotina</taxon>
        <taxon>Pucciniomycetes</taxon>
        <taxon>Pucciniales</taxon>
        <taxon>Sphaerophragmiaceae</taxon>
        <taxon>Austropuccinia</taxon>
    </lineage>
</organism>
<dbReference type="EMBL" id="AVOT02000966">
    <property type="protein sequence ID" value="MBW0465161.1"/>
    <property type="molecule type" value="Genomic_DNA"/>
</dbReference>
<gene>
    <name evidence="2" type="ORF">O181_004876</name>
</gene>
<evidence type="ECO:0000313" key="2">
    <source>
        <dbReference type="EMBL" id="MBW0465161.1"/>
    </source>
</evidence>
<dbReference type="AlphaFoldDB" id="A0A9Q3GFF3"/>
<keyword evidence="3" id="KW-1185">Reference proteome</keyword>
<name>A0A9Q3GFF3_9BASI</name>
<feature type="compositionally biased region" description="Polar residues" evidence="1">
    <location>
        <begin position="128"/>
        <end position="143"/>
    </location>
</feature>
<protein>
    <submittedName>
        <fullName evidence="2">Uncharacterized protein</fullName>
    </submittedName>
</protein>
<dbReference type="OrthoDB" id="2499486at2759"/>
<comment type="caution">
    <text evidence="2">The sequence shown here is derived from an EMBL/GenBank/DDBJ whole genome shotgun (WGS) entry which is preliminary data.</text>
</comment>
<evidence type="ECO:0000313" key="3">
    <source>
        <dbReference type="Proteomes" id="UP000765509"/>
    </source>
</evidence>
<proteinExistence type="predicted"/>